<keyword evidence="3" id="KW-1185">Reference proteome</keyword>
<dbReference type="AlphaFoldDB" id="A0A6A6QJT3"/>
<gene>
    <name evidence="2" type="ORF">BU16DRAFT_542182</name>
</gene>
<feature type="compositionally biased region" description="Basic residues" evidence="1">
    <location>
        <begin position="327"/>
        <end position="337"/>
    </location>
</feature>
<feature type="compositionally biased region" description="Basic and acidic residues" evidence="1">
    <location>
        <begin position="300"/>
        <end position="318"/>
    </location>
</feature>
<organism evidence="2 3">
    <name type="scientific">Lophium mytilinum</name>
    <dbReference type="NCBI Taxonomy" id="390894"/>
    <lineage>
        <taxon>Eukaryota</taxon>
        <taxon>Fungi</taxon>
        <taxon>Dikarya</taxon>
        <taxon>Ascomycota</taxon>
        <taxon>Pezizomycotina</taxon>
        <taxon>Dothideomycetes</taxon>
        <taxon>Pleosporomycetidae</taxon>
        <taxon>Mytilinidiales</taxon>
        <taxon>Mytilinidiaceae</taxon>
        <taxon>Lophium</taxon>
    </lineage>
</organism>
<evidence type="ECO:0000313" key="3">
    <source>
        <dbReference type="Proteomes" id="UP000799750"/>
    </source>
</evidence>
<feature type="compositionally biased region" description="Basic and acidic residues" evidence="1">
    <location>
        <begin position="251"/>
        <end position="261"/>
    </location>
</feature>
<sequence length="344" mass="38670">MSTARYKFITTRPFQPAISQLQISHGADSQPSFTKLHFAANRTLSNRTRPIHPPSVRREPRTEHSQVSSYPKHSTNRTTKAATATMSRRVPWRYRLFDPPSEPTTPAPSPEHPTAPLSLEQLAANVAPCIPDSPYHLLACGHKIRTPTSMSCGKNCQQPGDLEEFFCARCFTEPLLEGYMSEEMVKARLARAVAEDCGLYKMRECEAVQDREGIDDLMAEMFGEEYEKAEEEAKKEEGKVRKRPGRGSTVRTEEKEGTERKRPGRGARMPQRPMMKIEEAEENTGGELGRTAGTAALSDELARLPGRDQLDGGRDRARSASPVHEGVRRRRSRSPLPRRKETED</sequence>
<accession>A0A6A6QJT3</accession>
<name>A0A6A6QJT3_9PEZI</name>
<protein>
    <submittedName>
        <fullName evidence="2">Uncharacterized protein</fullName>
    </submittedName>
</protein>
<feature type="compositionally biased region" description="Polar residues" evidence="1">
    <location>
        <begin position="65"/>
        <end position="86"/>
    </location>
</feature>
<feature type="compositionally biased region" description="Pro residues" evidence="1">
    <location>
        <begin position="100"/>
        <end position="113"/>
    </location>
</feature>
<evidence type="ECO:0000313" key="2">
    <source>
        <dbReference type="EMBL" id="KAF2492276.1"/>
    </source>
</evidence>
<dbReference type="OrthoDB" id="3764174at2759"/>
<dbReference type="Proteomes" id="UP000799750">
    <property type="component" value="Unassembled WGS sequence"/>
</dbReference>
<proteinExistence type="predicted"/>
<evidence type="ECO:0000256" key="1">
    <source>
        <dbReference type="SAM" id="MobiDB-lite"/>
    </source>
</evidence>
<reference evidence="2" key="1">
    <citation type="journal article" date="2020" name="Stud. Mycol.">
        <title>101 Dothideomycetes genomes: a test case for predicting lifestyles and emergence of pathogens.</title>
        <authorList>
            <person name="Haridas S."/>
            <person name="Albert R."/>
            <person name="Binder M."/>
            <person name="Bloem J."/>
            <person name="Labutti K."/>
            <person name="Salamov A."/>
            <person name="Andreopoulos B."/>
            <person name="Baker S."/>
            <person name="Barry K."/>
            <person name="Bills G."/>
            <person name="Bluhm B."/>
            <person name="Cannon C."/>
            <person name="Castanera R."/>
            <person name="Culley D."/>
            <person name="Daum C."/>
            <person name="Ezra D."/>
            <person name="Gonzalez J."/>
            <person name="Henrissat B."/>
            <person name="Kuo A."/>
            <person name="Liang C."/>
            <person name="Lipzen A."/>
            <person name="Lutzoni F."/>
            <person name="Magnuson J."/>
            <person name="Mondo S."/>
            <person name="Nolan M."/>
            <person name="Ohm R."/>
            <person name="Pangilinan J."/>
            <person name="Park H.-J."/>
            <person name="Ramirez L."/>
            <person name="Alfaro M."/>
            <person name="Sun H."/>
            <person name="Tritt A."/>
            <person name="Yoshinaga Y."/>
            <person name="Zwiers L.-H."/>
            <person name="Turgeon B."/>
            <person name="Goodwin S."/>
            <person name="Spatafora J."/>
            <person name="Crous P."/>
            <person name="Grigoriev I."/>
        </authorList>
    </citation>
    <scope>NUCLEOTIDE SEQUENCE</scope>
    <source>
        <strain evidence="2">CBS 269.34</strain>
    </source>
</reference>
<feature type="region of interest" description="Disordered" evidence="1">
    <location>
        <begin position="41"/>
        <end position="115"/>
    </location>
</feature>
<feature type="region of interest" description="Disordered" evidence="1">
    <location>
        <begin position="229"/>
        <end position="344"/>
    </location>
</feature>
<dbReference type="EMBL" id="MU004194">
    <property type="protein sequence ID" value="KAF2492276.1"/>
    <property type="molecule type" value="Genomic_DNA"/>
</dbReference>